<gene>
    <name evidence="9" type="ORF">SFRICE_020472</name>
</gene>
<evidence type="ECO:0000256" key="5">
    <source>
        <dbReference type="ARBA" id="ARBA00022691"/>
    </source>
</evidence>
<dbReference type="GO" id="GO:0120550">
    <property type="term" value="F:methyltransferase cap2 activity"/>
    <property type="evidence" value="ECO:0007669"/>
    <property type="project" value="UniProtKB-EC"/>
</dbReference>
<dbReference type="InterPro" id="IPR050851">
    <property type="entry name" value="mRNA_Cap_2O-Ribose_MeTrfase"/>
</dbReference>
<keyword evidence="5 7" id="KW-0949">S-adenosyl-L-methionine</keyword>
<proteinExistence type="predicted"/>
<evidence type="ECO:0000256" key="1">
    <source>
        <dbReference type="ARBA" id="ARBA00012770"/>
    </source>
</evidence>
<sequence length="696" mass="81652">MFHKNDSCFLQSRQRFYRNDDFQDELNNLFNKKFQFRFHNDWKLPEKESWFSTPPWKVKQLEILKNRLNFHKSQLNDFNIEEWSSHTRRRNPAGEVGWKIRCLVNPEFLTQAWTKFYECACTYNIIPAEATLERKMVSLHLCEAPGAFITSLNHYLKSNHQNIEWKWVANTLNPYYEGNSPSNMISDDRFMFHTLNNWDFGVDNTGNLMDWDNSQAIIRKAKSLGKVLLVTADGSIDCLQKPDAQEEVTSPLHYCEIITALQALSPGGTLIFKLFTLFEHSTVSLLYLVNHLFSEVNIYKPVTSRQGNSEVYAICLKYKGMASLEEFLPILKSAYGTNVYGNFALFPLEAIPETFVKQVEECACYFCSIQCQVINNNLKAYLMQKNIALHRDIKKIRGIVATEFIWQYDLKPLDMEQEILKGILHEENKINMNPRYHRGSYTERQLYTKMSLREKLNNLNSFLQAEVLSNPLILINEQVKWMCFYDEKIELKLIFTYGCPLQKINSSKFIFVPIFKLYQQILAEEEFKEIIFCKDGKNMDNDRDYGLEIHLRLMLPEYEHTESYHVFEKRCFKIMLQSLNKLVVGQSLLIQNISMLSHFNVSVIYIITKKCFEKIGFTSQNTIVLKNLMNKSALHYLEQVDSECDTVRSDGTKDVLNSLMVQTTNVGDFYNSIVFYNNTFYRNKCLEYLTKIEKII</sequence>
<dbReference type="InterPro" id="IPR029063">
    <property type="entry name" value="SAM-dependent_MTases_sf"/>
</dbReference>
<dbReference type="OrthoDB" id="429597at2759"/>
<keyword evidence="4 7" id="KW-0808">Transferase</keyword>
<evidence type="ECO:0000256" key="7">
    <source>
        <dbReference type="PROSITE-ProRule" id="PRU00946"/>
    </source>
</evidence>
<dbReference type="EC" id="2.1.1.296" evidence="1"/>
<feature type="active site" description="Proton acceptor" evidence="7">
    <location>
        <position position="273"/>
    </location>
</feature>
<feature type="binding site" evidence="7">
    <location>
        <position position="233"/>
    </location>
    <ligand>
        <name>S-adenosyl-L-methionine</name>
        <dbReference type="ChEBI" id="CHEBI:59789"/>
    </ligand>
</feature>
<dbReference type="InterPro" id="IPR002877">
    <property type="entry name" value="RNA_MeTrfase_FtsJ_dom"/>
</dbReference>
<dbReference type="AlphaFoldDB" id="A0A2H1W7T6"/>
<protein>
    <recommendedName>
        <fullName evidence="2">Cap-specific mRNA (nucleoside-2'-O-)-methyltransferase 2</fullName>
        <ecNumber evidence="1">2.1.1.296</ecNumber>
    </recommendedName>
</protein>
<evidence type="ECO:0000256" key="3">
    <source>
        <dbReference type="ARBA" id="ARBA00022603"/>
    </source>
</evidence>
<organism evidence="9">
    <name type="scientific">Spodoptera frugiperda</name>
    <name type="common">Fall armyworm</name>
    <dbReference type="NCBI Taxonomy" id="7108"/>
    <lineage>
        <taxon>Eukaryota</taxon>
        <taxon>Metazoa</taxon>
        <taxon>Ecdysozoa</taxon>
        <taxon>Arthropoda</taxon>
        <taxon>Hexapoda</taxon>
        <taxon>Insecta</taxon>
        <taxon>Pterygota</taxon>
        <taxon>Neoptera</taxon>
        <taxon>Endopterygota</taxon>
        <taxon>Lepidoptera</taxon>
        <taxon>Glossata</taxon>
        <taxon>Ditrysia</taxon>
        <taxon>Noctuoidea</taxon>
        <taxon>Noctuidae</taxon>
        <taxon>Amphipyrinae</taxon>
        <taxon>Spodoptera</taxon>
    </lineage>
</organism>
<dbReference type="EMBL" id="ODYU01006885">
    <property type="protein sequence ID" value="SOQ49130.1"/>
    <property type="molecule type" value="Genomic_DNA"/>
</dbReference>
<dbReference type="Pfam" id="PF01728">
    <property type="entry name" value="FtsJ"/>
    <property type="match status" value="1"/>
</dbReference>
<dbReference type="PANTHER" id="PTHR16121:SF2">
    <property type="entry name" value="CAP-SPECIFIC MRNA (NUCLEOSIDE-2'-O-)-METHYLTRANSFERASE 2"/>
    <property type="match status" value="1"/>
</dbReference>
<evidence type="ECO:0000259" key="8">
    <source>
        <dbReference type="PROSITE" id="PS51614"/>
    </source>
</evidence>
<dbReference type="GO" id="GO:0006370">
    <property type="term" value="P:7-methylguanosine mRNA capping"/>
    <property type="evidence" value="ECO:0007669"/>
    <property type="project" value="TreeGrafter"/>
</dbReference>
<accession>A0A2H1W7T6</accession>
<dbReference type="SUPFAM" id="SSF53335">
    <property type="entry name" value="S-adenosyl-L-methionine-dependent methyltransferases"/>
    <property type="match status" value="1"/>
</dbReference>
<reference evidence="9" key="1">
    <citation type="submission" date="2016-07" db="EMBL/GenBank/DDBJ databases">
        <authorList>
            <person name="Bretaudeau A."/>
        </authorList>
    </citation>
    <scope>NUCLEOTIDE SEQUENCE</scope>
    <source>
        <strain evidence="9">Rice</strain>
        <tissue evidence="9">Whole body</tissue>
    </source>
</reference>
<dbReference type="GO" id="GO:0005737">
    <property type="term" value="C:cytoplasm"/>
    <property type="evidence" value="ECO:0007669"/>
    <property type="project" value="TreeGrafter"/>
</dbReference>
<evidence type="ECO:0000256" key="2">
    <source>
        <dbReference type="ARBA" id="ARBA00021134"/>
    </source>
</evidence>
<feature type="binding site" evidence="7">
    <location>
        <position position="165"/>
    </location>
    <ligand>
        <name>S-adenosyl-L-methionine</name>
        <dbReference type="ChEBI" id="CHEBI:59789"/>
    </ligand>
</feature>
<comment type="catalytic activity">
    <reaction evidence="6">
        <text>a 5'-end (N(7)-methyl 5'-triphosphoguanosine)-(2'-O-methyl-ribonucleoside)-(ribonucleotide) in mRNA + S-adenosyl-L-methionine = a 5'-end (N(7)-methyl 5'-triphosphoguanosine)-(2'-O-methyl-ribonucleoside)-(2'-O-methyl-ribonucleotide) in mRNA + S-adenosyl-L-homocysteine + H(+)</text>
        <dbReference type="Rhea" id="RHEA:67024"/>
        <dbReference type="Rhea" id="RHEA-COMP:17169"/>
        <dbReference type="Rhea" id="RHEA-COMP:17170"/>
        <dbReference type="ChEBI" id="CHEBI:15378"/>
        <dbReference type="ChEBI" id="CHEBI:57856"/>
        <dbReference type="ChEBI" id="CHEBI:59789"/>
        <dbReference type="ChEBI" id="CHEBI:167612"/>
        <dbReference type="ChEBI" id="CHEBI:167614"/>
        <dbReference type="EC" id="2.1.1.296"/>
    </reaction>
</comment>
<keyword evidence="3 7" id="KW-0489">Methyltransferase</keyword>
<evidence type="ECO:0000313" key="9">
    <source>
        <dbReference type="EMBL" id="SOQ49130.1"/>
    </source>
</evidence>
<name>A0A2H1W7T6_SPOFR</name>
<dbReference type="GO" id="GO:0032259">
    <property type="term" value="P:methylation"/>
    <property type="evidence" value="ECO:0007669"/>
    <property type="project" value="UniProtKB-KW"/>
</dbReference>
<feature type="domain" description="Adrift-type SAM-dependent 2'-O-MTase" evidence="8">
    <location>
        <begin position="107"/>
        <end position="320"/>
    </location>
</feature>
<dbReference type="PANTHER" id="PTHR16121">
    <property type="entry name" value="CAP-SPECIFIC MRNA (NUCLEOSIDE-2'-O-)-METHYLTRANSFERASE 1-RELATED"/>
    <property type="match status" value="1"/>
</dbReference>
<dbReference type="InterPro" id="IPR025807">
    <property type="entry name" value="Adrift-typ_MeTrfase"/>
</dbReference>
<dbReference type="GO" id="GO:0004483">
    <property type="term" value="F:methyltransferase cap1 activity"/>
    <property type="evidence" value="ECO:0007669"/>
    <property type="project" value="UniProtKB-ARBA"/>
</dbReference>
<feature type="binding site" evidence="7">
    <location>
        <position position="146"/>
    </location>
    <ligand>
        <name>S-adenosyl-L-methionine</name>
        <dbReference type="ChEBI" id="CHEBI:59789"/>
    </ligand>
</feature>
<dbReference type="GO" id="GO:0005634">
    <property type="term" value="C:nucleus"/>
    <property type="evidence" value="ECO:0007669"/>
    <property type="project" value="TreeGrafter"/>
</dbReference>
<dbReference type="Gene3D" id="3.40.50.12760">
    <property type="match status" value="1"/>
</dbReference>
<evidence type="ECO:0000256" key="4">
    <source>
        <dbReference type="ARBA" id="ARBA00022679"/>
    </source>
</evidence>
<evidence type="ECO:0000256" key="6">
    <source>
        <dbReference type="ARBA" id="ARBA00049477"/>
    </source>
</evidence>
<dbReference type="PROSITE" id="PS51614">
    <property type="entry name" value="SAM_MT_ADRIFT"/>
    <property type="match status" value="1"/>
</dbReference>